<dbReference type="Proteomes" id="UP000287701">
    <property type="component" value="Chromosome"/>
</dbReference>
<reference evidence="1 2" key="1">
    <citation type="submission" date="2019-01" db="EMBL/GenBank/DDBJ databases">
        <title>Whole Genome of Ornithobacterium rhinotracheale FARPER-174b.</title>
        <authorList>
            <person name="Tataje-Lavanda L.A."/>
            <person name="Montalvan A."/>
            <person name="Montesinos R."/>
            <person name="Zimic M."/>
            <person name="Fernandez-Sanchez M."/>
            <person name="Fernandez-Diaz M."/>
        </authorList>
    </citation>
    <scope>NUCLEOTIDE SEQUENCE [LARGE SCALE GENOMIC DNA]</scope>
    <source>
        <strain evidence="1 2">FARPER-174b</strain>
    </source>
</reference>
<sequence>MGAVKGYYNFRVYFEDLGIIAYQVQFQLATRAYRALTGQQLGQQPKDKRFRIEHDYCLYPNDYPDEKIFPDMKNLKKNSFTPFTAEVYIDKSVFSKKDNDEKTFSVVLNSKLKHTKFDLTMDLSCAIQDCTLLTGGTFPQDSHLKLNFFGYSSKRPLKQEEFENGIETLLWGLMNSFGIKRLSIFYKENSRILEMKDSNDD</sequence>
<accession>A0A3R5XUG0</accession>
<proteinExistence type="predicted"/>
<evidence type="ECO:0000313" key="2">
    <source>
        <dbReference type="Proteomes" id="UP000287701"/>
    </source>
</evidence>
<name>A0A3R5XUG0_ORNRH</name>
<dbReference type="EMBL" id="CP035107">
    <property type="protein sequence ID" value="QAR30736.1"/>
    <property type="molecule type" value="Genomic_DNA"/>
</dbReference>
<protein>
    <submittedName>
        <fullName evidence="1">Uncharacterized protein</fullName>
    </submittedName>
</protein>
<evidence type="ECO:0000313" key="1">
    <source>
        <dbReference type="EMBL" id="QAR30736.1"/>
    </source>
</evidence>
<dbReference type="OrthoDB" id="9860914at2"/>
<dbReference type="AlphaFoldDB" id="A0A3R5XUG0"/>
<dbReference type="RefSeq" id="WP_128501212.1">
    <property type="nucleotide sequence ID" value="NZ_CP035107.1"/>
</dbReference>
<organism evidence="1 2">
    <name type="scientific">Ornithobacterium rhinotracheale</name>
    <dbReference type="NCBI Taxonomy" id="28251"/>
    <lineage>
        <taxon>Bacteria</taxon>
        <taxon>Pseudomonadati</taxon>
        <taxon>Bacteroidota</taxon>
        <taxon>Flavobacteriia</taxon>
        <taxon>Flavobacteriales</taxon>
        <taxon>Weeksellaceae</taxon>
        <taxon>Ornithobacterium</taxon>
    </lineage>
</organism>
<gene>
    <name evidence="1" type="ORF">EQP59_04970</name>
</gene>